<dbReference type="RefSeq" id="WP_354442383.1">
    <property type="nucleotide sequence ID" value="NZ_JBEPSH010000003.1"/>
</dbReference>
<feature type="domain" description="Bacterial sugar transferase" evidence="3">
    <location>
        <begin position="10"/>
        <end position="203"/>
    </location>
</feature>
<keyword evidence="2" id="KW-0472">Membrane</keyword>
<accession>A0ABV2Q5L4</accession>
<evidence type="ECO:0000313" key="5">
    <source>
        <dbReference type="Proteomes" id="UP001549320"/>
    </source>
</evidence>
<dbReference type="Proteomes" id="UP001549320">
    <property type="component" value="Unassembled WGS sequence"/>
</dbReference>
<evidence type="ECO:0000313" key="4">
    <source>
        <dbReference type="EMBL" id="MET4576320.1"/>
    </source>
</evidence>
<dbReference type="Pfam" id="PF02397">
    <property type="entry name" value="Bac_transf"/>
    <property type="match status" value="1"/>
</dbReference>
<gene>
    <name evidence="4" type="ORF">ABIE13_001429</name>
</gene>
<comment type="caution">
    <text evidence="4">The sequence shown here is derived from an EMBL/GenBank/DDBJ whole genome shotgun (WGS) entry which is preliminary data.</text>
</comment>
<sequence>MSSSGSAAAKRALDLGLTLAALPIALPLMALVALWVRLDSPGPALFRQERVGRGGRLFRIHKFRTMRVHQSGSGPQVTAAGDARITRAGYWLRRSKLDELPQLIDVVRGDMSLVGPRPEVPSYMAKYPDQARQRILSIRPGITDRAAIEFRHEEQLLAASDDPETTYVQEVMPIKQRYYLDYVDNHSVAGDLRIIFDTLRKVFDL</sequence>
<dbReference type="InterPro" id="IPR003362">
    <property type="entry name" value="Bact_transf"/>
</dbReference>
<evidence type="ECO:0000259" key="3">
    <source>
        <dbReference type="Pfam" id="PF02397"/>
    </source>
</evidence>
<dbReference type="PANTHER" id="PTHR30576">
    <property type="entry name" value="COLANIC BIOSYNTHESIS UDP-GLUCOSE LIPID CARRIER TRANSFERASE"/>
    <property type="match status" value="1"/>
</dbReference>
<dbReference type="PANTHER" id="PTHR30576:SF0">
    <property type="entry name" value="UNDECAPRENYL-PHOSPHATE N-ACETYLGALACTOSAMINYL 1-PHOSPHATE TRANSFERASE-RELATED"/>
    <property type="match status" value="1"/>
</dbReference>
<name>A0ABV2Q5L4_9BURK</name>
<comment type="similarity">
    <text evidence="1">Belongs to the bacterial sugar transferase family.</text>
</comment>
<organism evidence="4 5">
    <name type="scientific">Ottowia thiooxydans</name>
    <dbReference type="NCBI Taxonomy" id="219182"/>
    <lineage>
        <taxon>Bacteria</taxon>
        <taxon>Pseudomonadati</taxon>
        <taxon>Pseudomonadota</taxon>
        <taxon>Betaproteobacteria</taxon>
        <taxon>Burkholderiales</taxon>
        <taxon>Comamonadaceae</taxon>
        <taxon>Ottowia</taxon>
    </lineage>
</organism>
<proteinExistence type="inferred from homology"/>
<keyword evidence="2" id="KW-0812">Transmembrane</keyword>
<keyword evidence="5" id="KW-1185">Reference proteome</keyword>
<protein>
    <submittedName>
        <fullName evidence="4">Lipopolysaccharide/colanic/teichoic acid biosynthesis glycosyltransferase</fullName>
    </submittedName>
</protein>
<dbReference type="EMBL" id="JBEPSH010000003">
    <property type="protein sequence ID" value="MET4576320.1"/>
    <property type="molecule type" value="Genomic_DNA"/>
</dbReference>
<evidence type="ECO:0000256" key="1">
    <source>
        <dbReference type="ARBA" id="ARBA00006464"/>
    </source>
</evidence>
<keyword evidence="2" id="KW-1133">Transmembrane helix</keyword>
<feature type="transmembrane region" description="Helical" evidence="2">
    <location>
        <begin position="12"/>
        <end position="36"/>
    </location>
</feature>
<evidence type="ECO:0000256" key="2">
    <source>
        <dbReference type="SAM" id="Phobius"/>
    </source>
</evidence>
<reference evidence="4 5" key="1">
    <citation type="submission" date="2024-06" db="EMBL/GenBank/DDBJ databases">
        <title>Sorghum-associated microbial communities from plants grown in Nebraska, USA.</title>
        <authorList>
            <person name="Schachtman D."/>
        </authorList>
    </citation>
    <scope>NUCLEOTIDE SEQUENCE [LARGE SCALE GENOMIC DNA]</scope>
    <source>
        <strain evidence="4 5">2709</strain>
    </source>
</reference>